<feature type="transmembrane region" description="Helical" evidence="7">
    <location>
        <begin position="295"/>
        <end position="318"/>
    </location>
</feature>
<evidence type="ECO:0000256" key="1">
    <source>
        <dbReference type="ARBA" id="ARBA00004651"/>
    </source>
</evidence>
<dbReference type="InterPro" id="IPR001991">
    <property type="entry name" value="Na-dicarboxylate_symporter"/>
</dbReference>
<feature type="transmembrane region" description="Helical" evidence="7">
    <location>
        <begin position="39"/>
        <end position="64"/>
    </location>
</feature>
<feature type="transmembrane region" description="Helical" evidence="7">
    <location>
        <begin position="186"/>
        <end position="207"/>
    </location>
</feature>
<keyword evidence="5 7" id="KW-1133">Transmembrane helix</keyword>
<dbReference type="OrthoDB" id="9768885at2"/>
<dbReference type="PANTHER" id="PTHR42865:SF7">
    <property type="entry name" value="PROTON_GLUTAMATE-ASPARTATE SYMPORTER"/>
    <property type="match status" value="1"/>
</dbReference>
<dbReference type="Gene3D" id="1.10.3860.10">
    <property type="entry name" value="Sodium:dicarboxylate symporter"/>
    <property type="match status" value="1"/>
</dbReference>
<evidence type="ECO:0000256" key="5">
    <source>
        <dbReference type="ARBA" id="ARBA00022989"/>
    </source>
</evidence>
<dbReference type="AlphaFoldDB" id="A0A134AES7"/>
<keyword evidence="3" id="KW-1003">Cell membrane</keyword>
<dbReference type="GO" id="GO:0005886">
    <property type="term" value="C:plasma membrane"/>
    <property type="evidence" value="ECO:0007669"/>
    <property type="project" value="UniProtKB-SubCell"/>
</dbReference>
<evidence type="ECO:0000256" key="3">
    <source>
        <dbReference type="ARBA" id="ARBA00022475"/>
    </source>
</evidence>
<feature type="transmembrane region" description="Helical" evidence="7">
    <location>
        <begin position="330"/>
        <end position="354"/>
    </location>
</feature>
<dbReference type="SUPFAM" id="SSF118215">
    <property type="entry name" value="Proton glutamate symport protein"/>
    <property type="match status" value="1"/>
</dbReference>
<dbReference type="GO" id="GO:0015293">
    <property type="term" value="F:symporter activity"/>
    <property type="evidence" value="ECO:0007669"/>
    <property type="project" value="UniProtKB-KW"/>
</dbReference>
<dbReference type="RefSeq" id="WP_060917838.1">
    <property type="nucleotide sequence ID" value="NZ_KQ960066.1"/>
</dbReference>
<keyword evidence="6 7" id="KW-0472">Membrane</keyword>
<proteinExistence type="predicted"/>
<protein>
    <submittedName>
        <fullName evidence="8">Putative proton glutamate symport protein</fullName>
    </submittedName>
</protein>
<dbReference type="PATRIC" id="fig|157687.3.peg.1059"/>
<organism evidence="8 9">
    <name type="scientific">Leptotrichia wadei</name>
    <dbReference type="NCBI Taxonomy" id="157687"/>
    <lineage>
        <taxon>Bacteria</taxon>
        <taxon>Fusobacteriati</taxon>
        <taxon>Fusobacteriota</taxon>
        <taxon>Fusobacteriia</taxon>
        <taxon>Fusobacteriales</taxon>
        <taxon>Leptotrichiaceae</taxon>
        <taxon>Leptotrichia</taxon>
    </lineage>
</organism>
<dbReference type="InterPro" id="IPR036458">
    <property type="entry name" value="Na:dicarbo_symporter_sf"/>
</dbReference>
<name>A0A134AES7_9FUSO</name>
<evidence type="ECO:0000256" key="6">
    <source>
        <dbReference type="ARBA" id="ARBA00023136"/>
    </source>
</evidence>
<evidence type="ECO:0000256" key="4">
    <source>
        <dbReference type="ARBA" id="ARBA00022692"/>
    </source>
</evidence>
<evidence type="ECO:0000256" key="7">
    <source>
        <dbReference type="SAM" id="Phobius"/>
    </source>
</evidence>
<feature type="transmembrane region" description="Helical" evidence="7">
    <location>
        <begin position="219"/>
        <end position="245"/>
    </location>
</feature>
<keyword evidence="2" id="KW-0813">Transport</keyword>
<reference evidence="9" key="1">
    <citation type="submission" date="2016-01" db="EMBL/GenBank/DDBJ databases">
        <authorList>
            <person name="Mitreva M."/>
            <person name="Pepin K.H."/>
            <person name="Mihindukulasuriya K.A."/>
            <person name="Fulton R."/>
            <person name="Fronick C."/>
            <person name="O'Laughlin M."/>
            <person name="Miner T."/>
            <person name="Herter B."/>
            <person name="Rosa B.A."/>
            <person name="Cordes M."/>
            <person name="Tomlinson C."/>
            <person name="Wollam A."/>
            <person name="Palsikar V.B."/>
            <person name="Mardis E.R."/>
            <person name="Wilson R.K."/>
        </authorList>
    </citation>
    <scope>NUCLEOTIDE SEQUENCE [LARGE SCALE GENOMIC DNA]</scope>
    <source>
        <strain evidence="9">KA00185</strain>
    </source>
</reference>
<dbReference type="Pfam" id="PF00375">
    <property type="entry name" value="SDF"/>
    <property type="match status" value="1"/>
</dbReference>
<keyword evidence="9" id="KW-1185">Reference proteome</keyword>
<dbReference type="PANTHER" id="PTHR42865">
    <property type="entry name" value="PROTON/GLUTAMATE-ASPARTATE SYMPORTER"/>
    <property type="match status" value="1"/>
</dbReference>
<evidence type="ECO:0000313" key="9">
    <source>
        <dbReference type="Proteomes" id="UP000070483"/>
    </source>
</evidence>
<comment type="subcellular location">
    <subcellularLocation>
        <location evidence="1">Cell membrane</location>
        <topology evidence="1">Multi-pass membrane protein</topology>
    </subcellularLocation>
</comment>
<feature type="transmembrane region" description="Helical" evidence="7">
    <location>
        <begin position="12"/>
        <end position="33"/>
    </location>
</feature>
<feature type="transmembrane region" description="Helical" evidence="7">
    <location>
        <begin position="76"/>
        <end position="98"/>
    </location>
</feature>
<sequence length="421" mass="45005">MKKLLGFRKLNLLAQILIGALLGILVGQLFPSFAKELKILGVLFTSLVQMVIVPLVFPLVVLSIVTMKNTKKFGNLAFKTFLHFFSITTLVIMLSLILGKVTGIGANIKAGSISTEAIKDVASNINLNDFLTSIVPKNVFTAFADGNLLPVIFFAVFLGIALIAVGDDNKPVITFFESWIKAMYKIVDYAIAFAPVGVFGLIASNVAKTGLGDLYLLGQFVLLLYVGYLAALLIVFPIIAYVFKVPYLKLLSNIKDLVLIAFTTGGSAVVLPTLLERSEENGISESVSAFATPLGYSFNLIGACIYISLSVTFITNLYSTPLTWGQLIPLILFLTIITKGIAAVPSGALVVLLATAAQLNLPAEGIALIVSVDFLANAGRTAVNVVGNTLIPAIIEKTGEYEVVETEEVYAGLRENTAVAE</sequence>
<dbReference type="EMBL" id="LSDD01000081">
    <property type="protein sequence ID" value="KXB66236.1"/>
    <property type="molecule type" value="Genomic_DNA"/>
</dbReference>
<dbReference type="STRING" id="157687.HMPREF3180_01064"/>
<gene>
    <name evidence="8" type="ORF">HMPREF3180_01064</name>
</gene>
<feature type="transmembrane region" description="Helical" evidence="7">
    <location>
        <begin position="148"/>
        <end position="165"/>
    </location>
</feature>
<dbReference type="PRINTS" id="PR00173">
    <property type="entry name" value="EDTRNSPORT"/>
</dbReference>
<evidence type="ECO:0000256" key="2">
    <source>
        <dbReference type="ARBA" id="ARBA00022448"/>
    </source>
</evidence>
<comment type="caution">
    <text evidence="8">The sequence shown here is derived from an EMBL/GenBank/DDBJ whole genome shotgun (WGS) entry which is preliminary data.</text>
</comment>
<feature type="transmembrane region" description="Helical" evidence="7">
    <location>
        <begin position="257"/>
        <end position="275"/>
    </location>
</feature>
<keyword evidence="4 7" id="KW-0812">Transmembrane</keyword>
<accession>A0A134AES7</accession>
<evidence type="ECO:0000313" key="8">
    <source>
        <dbReference type="EMBL" id="KXB66236.1"/>
    </source>
</evidence>
<dbReference type="Proteomes" id="UP000070483">
    <property type="component" value="Unassembled WGS sequence"/>
</dbReference>